<keyword evidence="2" id="KW-1133">Transmembrane helix</keyword>
<feature type="transmembrane region" description="Helical" evidence="2">
    <location>
        <begin position="478"/>
        <end position="499"/>
    </location>
</feature>
<dbReference type="AlphaFoldDB" id="A0A8H3AQ95"/>
<feature type="compositionally biased region" description="Basic and acidic residues" evidence="1">
    <location>
        <begin position="305"/>
        <end position="317"/>
    </location>
</feature>
<reference evidence="3" key="1">
    <citation type="submission" date="2021-01" db="EMBL/GenBank/DDBJ databases">
        <authorList>
            <person name="Kaushik A."/>
        </authorList>
    </citation>
    <scope>NUCLEOTIDE SEQUENCE</scope>
    <source>
        <strain evidence="3">AG6-10EEA</strain>
    </source>
</reference>
<comment type="caution">
    <text evidence="3">The sequence shown here is derived from an EMBL/GenBank/DDBJ whole genome shotgun (WGS) entry which is preliminary data.</text>
</comment>
<gene>
    <name evidence="3" type="ORF">RDB_LOCUS26300</name>
</gene>
<feature type="compositionally biased region" description="Low complexity" evidence="1">
    <location>
        <begin position="205"/>
        <end position="225"/>
    </location>
</feature>
<keyword evidence="2" id="KW-0472">Membrane</keyword>
<feature type="transmembrane region" description="Helical" evidence="2">
    <location>
        <begin position="444"/>
        <end position="466"/>
    </location>
</feature>
<evidence type="ECO:0000313" key="4">
    <source>
        <dbReference type="Proteomes" id="UP000663853"/>
    </source>
</evidence>
<feature type="transmembrane region" description="Helical" evidence="2">
    <location>
        <begin position="396"/>
        <end position="423"/>
    </location>
</feature>
<feature type="compositionally biased region" description="Basic and acidic residues" evidence="1">
    <location>
        <begin position="179"/>
        <end position="189"/>
    </location>
</feature>
<evidence type="ECO:0000256" key="1">
    <source>
        <dbReference type="SAM" id="MobiDB-lite"/>
    </source>
</evidence>
<feature type="transmembrane region" description="Helical" evidence="2">
    <location>
        <begin position="549"/>
        <end position="573"/>
    </location>
</feature>
<organism evidence="3 4">
    <name type="scientific">Rhizoctonia solani</name>
    <dbReference type="NCBI Taxonomy" id="456999"/>
    <lineage>
        <taxon>Eukaryota</taxon>
        <taxon>Fungi</taxon>
        <taxon>Dikarya</taxon>
        <taxon>Basidiomycota</taxon>
        <taxon>Agaricomycotina</taxon>
        <taxon>Agaricomycetes</taxon>
        <taxon>Cantharellales</taxon>
        <taxon>Ceratobasidiaceae</taxon>
        <taxon>Rhizoctonia</taxon>
    </lineage>
</organism>
<evidence type="ECO:0008006" key="5">
    <source>
        <dbReference type="Google" id="ProtNLM"/>
    </source>
</evidence>
<evidence type="ECO:0000256" key="2">
    <source>
        <dbReference type="SAM" id="Phobius"/>
    </source>
</evidence>
<feature type="compositionally biased region" description="Polar residues" evidence="1">
    <location>
        <begin position="350"/>
        <end position="364"/>
    </location>
</feature>
<evidence type="ECO:0000313" key="3">
    <source>
        <dbReference type="EMBL" id="CAE6433010.1"/>
    </source>
</evidence>
<dbReference type="PANTHER" id="PTHR36819:SF1">
    <property type="entry name" value="REGULATOR OF PHOSPHOLIPASE D SRF1"/>
    <property type="match status" value="1"/>
</dbReference>
<sequence length="595" mass="64926">MCTLPLALHGASYHHPAVGNDSSSSVRVFCQPIAAAESYEPGQFGESGPDDACSPAAAVESTGATAETEGGSYAADEPDPEPLPTHVSAPELIRQPSPAPSVRAHLTDHASLVSSTGAESSKWFSFALPRWGPSAHEPHGEREEEEEKDHDGGRKFHWPFMAGLGNLGSGPTAAQLENLAERLEERGQAEDEPEPEDDLPRRSRSLSSRSVQSLPPRMSSPSPSITLPPPELVPQRDAVPSPMTPRHDMFTVAQSKTPGWASPWNPARLFPGSVASSPAGRKRKRGKRLREDEKKWDGVPGAPDRTYRDNFHSRDRSWGGTAWAPPMPQNIPMQERAPTPEGGEDGRVSSWDTSMSRSTHSTNPLERKKASTAPGTPAQTLVVPVQLQRRSKWMNFLLYQIYVPLLFRLLNISLTSSTLALAIHMRKVELKLRILGSIGSSPTLVIIFGPPTLIHVLIAIYAEYFGKPLGLWQTSSKLFHTLAETLFICMWSASLSLCLDNYLTAPIKCAPASATRWWTHLQPSLSQDPLTHLPEGPYIRTELCSCQRALIALVIFGLLSYIANLVISLFRIFEKVKSTSVSIGTSARTAGLGMV</sequence>
<feature type="region of interest" description="Disordered" evidence="1">
    <location>
        <begin position="269"/>
        <end position="375"/>
    </location>
</feature>
<feature type="region of interest" description="Disordered" evidence="1">
    <location>
        <begin position="132"/>
        <end position="252"/>
    </location>
</feature>
<keyword evidence="2" id="KW-0812">Transmembrane</keyword>
<accession>A0A8H3AQ95</accession>
<dbReference type="PANTHER" id="PTHR36819">
    <property type="entry name" value="REGULATOR OF PHOSPHOLIPASE D SRF1"/>
    <property type="match status" value="1"/>
</dbReference>
<dbReference type="InterPro" id="IPR037737">
    <property type="entry name" value="Srf1"/>
</dbReference>
<dbReference type="GO" id="GO:0071944">
    <property type="term" value="C:cell periphery"/>
    <property type="evidence" value="ECO:0007669"/>
    <property type="project" value="TreeGrafter"/>
</dbReference>
<feature type="region of interest" description="Disordered" evidence="1">
    <location>
        <begin position="40"/>
        <end position="103"/>
    </location>
</feature>
<dbReference type="EMBL" id="CAJMXA010000497">
    <property type="protein sequence ID" value="CAE6433010.1"/>
    <property type="molecule type" value="Genomic_DNA"/>
</dbReference>
<dbReference type="Proteomes" id="UP000663853">
    <property type="component" value="Unassembled WGS sequence"/>
</dbReference>
<proteinExistence type="predicted"/>
<protein>
    <recommendedName>
        <fullName evidence="5">Transmembrane protein</fullName>
    </recommendedName>
</protein>
<name>A0A8H3AQ95_9AGAM</name>
<dbReference type="GO" id="GO:0000324">
    <property type="term" value="C:fungal-type vacuole"/>
    <property type="evidence" value="ECO:0007669"/>
    <property type="project" value="TreeGrafter"/>
</dbReference>